<protein>
    <recommendedName>
        <fullName evidence="7">PSP proline-rich domain-containing protein</fullName>
    </recommendedName>
</protein>
<evidence type="ECO:0000256" key="2">
    <source>
        <dbReference type="ARBA" id="ARBA00022723"/>
    </source>
</evidence>
<evidence type="ECO:0000259" key="7">
    <source>
        <dbReference type="SMART" id="SM00581"/>
    </source>
</evidence>
<dbReference type="PANTHER" id="PTHR13316:SF0">
    <property type="entry name" value="ZINC FINGER CCHC DOMAIN-CONTAINING PROTEIN 8"/>
    <property type="match status" value="1"/>
</dbReference>
<dbReference type="SMART" id="SM00581">
    <property type="entry name" value="PSP"/>
    <property type="match status" value="1"/>
</dbReference>
<dbReference type="GO" id="GO:0003723">
    <property type="term" value="F:RNA binding"/>
    <property type="evidence" value="ECO:0007669"/>
    <property type="project" value="TreeGrafter"/>
</dbReference>
<dbReference type="GO" id="GO:0008270">
    <property type="term" value="F:zinc ion binding"/>
    <property type="evidence" value="ECO:0007669"/>
    <property type="project" value="UniProtKB-KW"/>
</dbReference>
<feature type="compositionally biased region" description="Low complexity" evidence="6">
    <location>
        <begin position="510"/>
        <end position="522"/>
    </location>
</feature>
<dbReference type="AlphaFoldDB" id="A0A819UAL8"/>
<dbReference type="InterPro" id="IPR024130">
    <property type="entry name" value="DAP1/DAPL1"/>
</dbReference>
<proteinExistence type="predicted"/>
<dbReference type="EMBL" id="CAJOBP010000709">
    <property type="protein sequence ID" value="CAF4211946.1"/>
    <property type="molecule type" value="Genomic_DNA"/>
</dbReference>
<evidence type="ECO:0000256" key="6">
    <source>
        <dbReference type="SAM" id="MobiDB-lite"/>
    </source>
</evidence>
<dbReference type="Proteomes" id="UP000663851">
    <property type="component" value="Unassembled WGS sequence"/>
</dbReference>
<evidence type="ECO:0000313" key="11">
    <source>
        <dbReference type="EMBL" id="CAF4529770.1"/>
    </source>
</evidence>
<sequence length="632" mass="70920">MSDQTSSGDTSGSAELKAGRPPAIKVGGMRVGASRPRQTSQGDDKERSVNTDEISGDSTNAEGKQGTSGNTNQEDLYDGQESGAVSNHVAGQMVSGTFVPIQKAFPTEAVKTIHDKHDNMNDDSEIPSIFNKNRTIDSAPLFTCGLKLDKYDYEKKIHLERTFRQIIDELRVKQSSLPPEAQNDLASKSMPIEYYDSFFIDRNGDELASANVGALQQGWVIPEYEQVYRLALPDSEQQASLHRARRPKPSCFNCGALDHGVQGCHMKLDSDRIRRSREQYQEQMAEACGYNDLSQANGGYGNAGEPTSRYHEDSYQSSLNDQVVIDERFRRFQPGSVGYELRQALGIRENQLPMYIYNMRRCGYPPGWLREARVKKSGLQVFHDNEEGEIIESKKTEPIDPTGQDNVFPGALLEDNMQTQADLNNEDVYEYDFDKVVSFPGFNVPVPDGFIDEAYTCSTLASFDKQQSKENLIEEMYLLKKPSLKRKSTLETYKPTPIEELNTTKQTKASITTESSSPSITTDHAHSSTNYEQKSLGQVSGTPLWMYSSTPKLHVPQQLPSRDQFQQGICDHLPFENLPSYQTEKVGRIFDLLKDVQKRLESLNSDSTSAIKKENLNNDNNMQMSPEHTPES</sequence>
<evidence type="ECO:0000256" key="3">
    <source>
        <dbReference type="ARBA" id="ARBA00022771"/>
    </source>
</evidence>
<gene>
    <name evidence="8" type="ORF">HFQ381_LOCUS379</name>
    <name evidence="11" type="ORF">TOA249_LOCUS5641</name>
    <name evidence="10" type="ORF">TSG867_LOCUS6971</name>
    <name evidence="9" type="ORF">UJA718_LOCUS7195</name>
</gene>
<dbReference type="InterPro" id="IPR052115">
    <property type="entry name" value="NEXT_complex_subunit_ZCCHC8"/>
</dbReference>
<name>A0A819UAL8_9BILA</name>
<dbReference type="Proteomes" id="UP000663862">
    <property type="component" value="Unassembled WGS sequence"/>
</dbReference>
<evidence type="ECO:0000313" key="13">
    <source>
        <dbReference type="Proteomes" id="UP000663873"/>
    </source>
</evidence>
<evidence type="ECO:0000313" key="10">
    <source>
        <dbReference type="EMBL" id="CAF4312179.1"/>
    </source>
</evidence>
<dbReference type="Pfam" id="PF15228">
    <property type="entry name" value="DAP"/>
    <property type="match status" value="1"/>
</dbReference>
<feature type="compositionally biased region" description="Polar residues" evidence="6">
    <location>
        <begin position="51"/>
        <end position="74"/>
    </location>
</feature>
<keyword evidence="2" id="KW-0479">Metal-binding</keyword>
<evidence type="ECO:0000313" key="8">
    <source>
        <dbReference type="EMBL" id="CAF4091615.1"/>
    </source>
</evidence>
<comment type="subcellular location">
    <subcellularLocation>
        <location evidence="1">Nucleus</location>
    </subcellularLocation>
</comment>
<reference evidence="8" key="1">
    <citation type="submission" date="2021-02" db="EMBL/GenBank/DDBJ databases">
        <authorList>
            <person name="Nowell W R."/>
        </authorList>
    </citation>
    <scope>NUCLEOTIDE SEQUENCE</scope>
</reference>
<feature type="compositionally biased region" description="Low complexity" evidence="6">
    <location>
        <begin position="1"/>
        <end position="13"/>
    </location>
</feature>
<dbReference type="Proteomes" id="UP000663873">
    <property type="component" value="Unassembled WGS sequence"/>
</dbReference>
<evidence type="ECO:0000256" key="4">
    <source>
        <dbReference type="ARBA" id="ARBA00022833"/>
    </source>
</evidence>
<feature type="domain" description="PSP proline-rich" evidence="7">
    <location>
        <begin position="329"/>
        <end position="381"/>
    </location>
</feature>
<evidence type="ECO:0000256" key="5">
    <source>
        <dbReference type="ARBA" id="ARBA00023242"/>
    </source>
</evidence>
<dbReference type="EMBL" id="CAJOBO010000008">
    <property type="protein sequence ID" value="CAF4091615.1"/>
    <property type="molecule type" value="Genomic_DNA"/>
</dbReference>
<feature type="region of interest" description="Disordered" evidence="6">
    <location>
        <begin position="603"/>
        <end position="632"/>
    </location>
</feature>
<keyword evidence="13" id="KW-1185">Reference proteome</keyword>
<evidence type="ECO:0000256" key="1">
    <source>
        <dbReference type="ARBA" id="ARBA00004123"/>
    </source>
</evidence>
<dbReference type="GO" id="GO:0071013">
    <property type="term" value="C:catalytic step 2 spliceosome"/>
    <property type="evidence" value="ECO:0007669"/>
    <property type="project" value="TreeGrafter"/>
</dbReference>
<feature type="region of interest" description="Disordered" evidence="6">
    <location>
        <begin position="1"/>
        <end position="82"/>
    </location>
</feature>
<dbReference type="Proteomes" id="UP000663838">
    <property type="component" value="Unassembled WGS sequence"/>
</dbReference>
<dbReference type="EMBL" id="CAJOBQ010000267">
    <property type="protein sequence ID" value="CAF4312179.1"/>
    <property type="molecule type" value="Genomic_DNA"/>
</dbReference>
<keyword evidence="4" id="KW-0862">Zinc</keyword>
<keyword evidence="3" id="KW-0863">Zinc-finger</keyword>
<evidence type="ECO:0000313" key="12">
    <source>
        <dbReference type="Proteomes" id="UP000663851"/>
    </source>
</evidence>
<feature type="region of interest" description="Disordered" evidence="6">
    <location>
        <begin position="506"/>
        <end position="535"/>
    </location>
</feature>
<comment type="caution">
    <text evidence="8">The sequence shown here is derived from an EMBL/GenBank/DDBJ whole genome shotgun (WGS) entry which is preliminary data.</text>
</comment>
<evidence type="ECO:0000313" key="9">
    <source>
        <dbReference type="EMBL" id="CAF4211946.1"/>
    </source>
</evidence>
<dbReference type="PANTHER" id="PTHR13316">
    <property type="entry name" value="ZINC FINGER, CCHC DOMAIN CONTAINING 8"/>
    <property type="match status" value="1"/>
</dbReference>
<accession>A0A819UAL8</accession>
<dbReference type="InterPro" id="IPR006568">
    <property type="entry name" value="PSP_pro-rich"/>
</dbReference>
<feature type="compositionally biased region" description="Polar residues" evidence="6">
    <location>
        <begin position="617"/>
        <end position="632"/>
    </location>
</feature>
<dbReference type="Pfam" id="PF04046">
    <property type="entry name" value="PSP"/>
    <property type="match status" value="1"/>
</dbReference>
<organism evidence="8 12">
    <name type="scientific">Rotaria socialis</name>
    <dbReference type="NCBI Taxonomy" id="392032"/>
    <lineage>
        <taxon>Eukaryota</taxon>
        <taxon>Metazoa</taxon>
        <taxon>Spiralia</taxon>
        <taxon>Gnathifera</taxon>
        <taxon>Rotifera</taxon>
        <taxon>Eurotatoria</taxon>
        <taxon>Bdelloidea</taxon>
        <taxon>Philodinida</taxon>
        <taxon>Philodinidae</taxon>
        <taxon>Rotaria</taxon>
    </lineage>
</organism>
<dbReference type="EMBL" id="CAJOBS010000230">
    <property type="protein sequence ID" value="CAF4529770.1"/>
    <property type="molecule type" value="Genomic_DNA"/>
</dbReference>
<keyword evidence="5" id="KW-0539">Nucleus</keyword>